<evidence type="ECO:0000313" key="1">
    <source>
        <dbReference type="EMBL" id="KND97067.1"/>
    </source>
</evidence>
<dbReference type="VEuPathDB" id="FungiDB:QG37_06527"/>
<evidence type="ECO:0000313" key="2">
    <source>
        <dbReference type="Proteomes" id="UP000037122"/>
    </source>
</evidence>
<comment type="caution">
    <text evidence="1">The sequence shown here is derived from an EMBL/GenBank/DDBJ whole genome shotgun (WGS) entry which is preliminary data.</text>
</comment>
<sequence>MWRTRHKTLVQARRIPKRIVEQKAIRTITSCMYHKAAFLVVRMLARSDSGWITSKGTAYHVELLIISAKVSVEAFRGLAHAL</sequence>
<organism evidence="1 2">
    <name type="scientific">Candidozyma auris</name>
    <name type="common">Yeast</name>
    <name type="synonym">Candida auris</name>
    <dbReference type="NCBI Taxonomy" id="498019"/>
    <lineage>
        <taxon>Eukaryota</taxon>
        <taxon>Fungi</taxon>
        <taxon>Dikarya</taxon>
        <taxon>Ascomycota</taxon>
        <taxon>Saccharomycotina</taxon>
        <taxon>Pichiomycetes</taxon>
        <taxon>Metschnikowiaceae</taxon>
        <taxon>Candidozyma</taxon>
    </lineage>
</organism>
<accession>A0A0L0NSD0</accession>
<dbReference type="EMBL" id="LGST01000045">
    <property type="protein sequence ID" value="KND97067.1"/>
    <property type="molecule type" value="Genomic_DNA"/>
</dbReference>
<gene>
    <name evidence="1" type="ORF">QG37_06527</name>
</gene>
<reference evidence="2" key="1">
    <citation type="journal article" date="2015" name="BMC Genomics">
        <title>Draft genome of a commonly misdiagnosed multidrug resistant pathogen Candida auris.</title>
        <authorList>
            <person name="Chatterjee S."/>
            <person name="Alampalli S.V."/>
            <person name="Nageshan R.K."/>
            <person name="Chettiar S.T."/>
            <person name="Joshi S."/>
            <person name="Tatu U.S."/>
        </authorList>
    </citation>
    <scope>NUCLEOTIDE SEQUENCE [LARGE SCALE GENOMIC DNA]</scope>
    <source>
        <strain evidence="2">6684</strain>
    </source>
</reference>
<dbReference type="Proteomes" id="UP000037122">
    <property type="component" value="Unassembled WGS sequence"/>
</dbReference>
<name>A0A0L0NSD0_CANAR</name>
<dbReference type="AlphaFoldDB" id="A0A0L0NSD0"/>
<protein>
    <submittedName>
        <fullName evidence="1">Uncharacterized protein</fullName>
    </submittedName>
</protein>
<proteinExistence type="predicted"/>